<accession>A0ABS3BJK9</accession>
<protein>
    <submittedName>
        <fullName evidence="3">SUMF1/EgtB/PvdO family nonheme iron enzyme</fullName>
    </submittedName>
</protein>
<organism evidence="3 4">
    <name type="scientific">Algoriphagus aestuariicola</name>
    <dbReference type="NCBI Taxonomy" id="1852016"/>
    <lineage>
        <taxon>Bacteria</taxon>
        <taxon>Pseudomonadati</taxon>
        <taxon>Bacteroidota</taxon>
        <taxon>Cytophagia</taxon>
        <taxon>Cytophagales</taxon>
        <taxon>Cyclobacteriaceae</taxon>
        <taxon>Algoriphagus</taxon>
    </lineage>
</organism>
<keyword evidence="4" id="KW-1185">Reference proteome</keyword>
<dbReference type="Gene3D" id="2.60.120.560">
    <property type="entry name" value="Exo-inulinase, domain 1"/>
    <property type="match status" value="1"/>
</dbReference>
<dbReference type="Gene3D" id="3.90.1580.10">
    <property type="entry name" value="paralog of FGE (formylglycine-generating enzyme)"/>
    <property type="match status" value="1"/>
</dbReference>
<dbReference type="PANTHER" id="PTHR23150:SF19">
    <property type="entry name" value="FORMYLGLYCINE-GENERATING ENZYME"/>
    <property type="match status" value="1"/>
</dbReference>
<reference evidence="3 4" key="1">
    <citation type="submission" date="2021-03" db="EMBL/GenBank/DDBJ databases">
        <title>novel species isolated from a fishpond in China.</title>
        <authorList>
            <person name="Lu H."/>
            <person name="Cai Z."/>
        </authorList>
    </citation>
    <scope>NUCLEOTIDE SEQUENCE [LARGE SCALE GENOMIC DNA]</scope>
    <source>
        <strain evidence="3 4">JCM 31546</strain>
    </source>
</reference>
<comment type="caution">
    <text evidence="3">The sequence shown here is derived from an EMBL/GenBank/DDBJ whole genome shotgun (WGS) entry which is preliminary data.</text>
</comment>
<name>A0ABS3BJK9_9BACT</name>
<dbReference type="InterPro" id="IPR051043">
    <property type="entry name" value="Sulfatase_Mod_Factor_Kinase"/>
</dbReference>
<dbReference type="Pfam" id="PF03781">
    <property type="entry name" value="FGE-sulfatase"/>
    <property type="match status" value="1"/>
</dbReference>
<gene>
    <name evidence="3" type="ORF">J0A67_01410</name>
</gene>
<evidence type="ECO:0000259" key="1">
    <source>
        <dbReference type="Pfam" id="PF03781"/>
    </source>
</evidence>
<dbReference type="InterPro" id="IPR042095">
    <property type="entry name" value="SUMF_sf"/>
</dbReference>
<dbReference type="InterPro" id="IPR005532">
    <property type="entry name" value="SUMF_dom"/>
</dbReference>
<evidence type="ECO:0000313" key="4">
    <source>
        <dbReference type="Proteomes" id="UP000664698"/>
    </source>
</evidence>
<sequence length="524" mass="59201">MAKTTLPLQIKLPISLPSPNLIGRMSVVLCLLLVCNFCFAQQVPNPQEFGPIFNGKDLAGWHISKTNHHGTMGNFFVENGALVMKQYPYGQGGIILTDKKYRDFELSLEFKGYPGTNGGIFLRSSESGTAYQLELAGDGERGTGNLIGELQRTTANARIENLEEVWKKGDWNSFRIRFTGDTPKISLWINSQKMWDAEGERNDLIGDAKEGMIAFQLHWSATLQPVPGGRCCDFSWRPEASHQFRNILIKELKPETGVISSGSSPSEKTVPSAPDSIEMEFVRIEPGKMLVGKIEIECPSFPDTRDIPEESKWTENEFKLCQEMAERDSRPGFLVSLDQPYFIGKYEVTQEQWEKVMGFNPSLFNEEKLGEPTESYPVDNVTWEMVQDFLKKLNSMDTLYKYRLPSEFEWEYAARAGNEELLSWTETREKAWIQQTDKGTTKPVGTKEPNLWGVHDMLGNVWEWVEDFYNNEIFAGPVPPAKGEVHVLKGGSITSDVTNATYLFHGAGPGNGYDVGFRLVRELR</sequence>
<dbReference type="Pfam" id="PF06439">
    <property type="entry name" value="3keto-disac_hyd"/>
    <property type="match status" value="1"/>
</dbReference>
<evidence type="ECO:0000313" key="3">
    <source>
        <dbReference type="EMBL" id="MBN7799494.1"/>
    </source>
</evidence>
<dbReference type="PANTHER" id="PTHR23150">
    <property type="entry name" value="SULFATASE MODIFYING FACTOR 1, 2"/>
    <property type="match status" value="1"/>
</dbReference>
<dbReference type="RefSeq" id="WP_206567485.1">
    <property type="nucleotide sequence ID" value="NZ_JAFKCW010000001.1"/>
</dbReference>
<feature type="domain" description="3-keto-alpha-glucoside-1,2-lyase/3-keto-2-hydroxy-glucal hydratase" evidence="2">
    <location>
        <begin position="49"/>
        <end position="226"/>
    </location>
</feature>
<dbReference type="EMBL" id="JAFKCW010000001">
    <property type="protein sequence ID" value="MBN7799494.1"/>
    <property type="molecule type" value="Genomic_DNA"/>
</dbReference>
<proteinExistence type="predicted"/>
<evidence type="ECO:0000259" key="2">
    <source>
        <dbReference type="Pfam" id="PF06439"/>
    </source>
</evidence>
<dbReference type="Proteomes" id="UP000664698">
    <property type="component" value="Unassembled WGS sequence"/>
</dbReference>
<dbReference type="InterPro" id="IPR016187">
    <property type="entry name" value="CTDL_fold"/>
</dbReference>
<dbReference type="InterPro" id="IPR010496">
    <property type="entry name" value="AL/BT2_dom"/>
</dbReference>
<dbReference type="SUPFAM" id="SSF56436">
    <property type="entry name" value="C-type lectin-like"/>
    <property type="match status" value="1"/>
</dbReference>
<feature type="domain" description="Sulfatase-modifying factor enzyme-like" evidence="1">
    <location>
        <begin position="327"/>
        <end position="521"/>
    </location>
</feature>